<sequence length="785" mass="88514">MKKTILLTFTLLLNFFYSSAQQINLKTDDLGLNISPSGQIIAMLNPKTGKNYLAVGEKAPLLRILTLNEWEDPAQATFNGKLNIITLNYANSKVSAEVKVIQKKTHLIFELIRLSVKDKVSAVTWGSYPTIIGQTIGEVVGVVRDGDFAIGLQSLNVKTIGGVLKNPEGADYSRGSVAISQPYGSSLQAFSLDRSKDRKITVWNQYPNMPVNAIPNETTIGSKIALFGCSENQVLSRIGVIELAEGLPHPLINGIWHKQSPETGRAYMISDFDESNIDSLLGYTKQAGLMSLYHESPFQSWGHFVLNPTSFPNGNDGMKVCVDKASKMGIRIGVHTLSNFINTNDPYVTPTPDKRLALTGSSVLTEDVTSSATEITVESDEYFKNIKPSTLHAVQIGEEIIRFREVTSKKPFKLLDCQRGAYGTKASAYQKGIEVGMMMDYPYNTLFTNFNLQQEIAGNLGRFFTETGVSQMDFDGHEGCLSSGEGDYGMQAFAEKVFKDTKHTLVNGTSRSSHYYWHICHYWNWGEPWYGGFRESQGDYRLENQPFLERNYMPNMLGWFLLSSTTTAEDIEWMMARAAGYNAGFALVARYKNLQKNPNTTQLLNLIKLWQEAYKRKIFSADQLTRLKNPENDFHLEKNNQDWKLYPFKKFKFEHAKQVLQPGQPTFSEWQFVNSNLEQPLNFTLTFMGKEGVIRNPWIELDGYFKLELPGEYEAGNSIVCNGTTIKIYNSKGGFKKEITLNQTIPSLKSGKHTIKFDCEFPDENELTNRFIIKTISTPEIIKNR</sequence>
<feature type="chain" id="PRO_5013891152" evidence="1">
    <location>
        <begin position="21"/>
        <end position="785"/>
    </location>
</feature>
<feature type="signal peptide" evidence="1">
    <location>
        <begin position="1"/>
        <end position="20"/>
    </location>
</feature>
<organism evidence="2 3">
    <name type="scientific">Pedobacter ginsengisoli</name>
    <dbReference type="NCBI Taxonomy" id="363852"/>
    <lineage>
        <taxon>Bacteria</taxon>
        <taxon>Pseudomonadati</taxon>
        <taxon>Bacteroidota</taxon>
        <taxon>Sphingobacteriia</taxon>
        <taxon>Sphingobacteriales</taxon>
        <taxon>Sphingobacteriaceae</taxon>
        <taxon>Pedobacter</taxon>
    </lineage>
</organism>
<dbReference type="OrthoDB" id="2484068at2"/>
<evidence type="ECO:0000313" key="3">
    <source>
        <dbReference type="Proteomes" id="UP000223749"/>
    </source>
</evidence>
<gene>
    <name evidence="2" type="ORF">CPT03_07260</name>
</gene>
<dbReference type="Proteomes" id="UP000223749">
    <property type="component" value="Chromosome"/>
</dbReference>
<dbReference type="EMBL" id="CP024091">
    <property type="protein sequence ID" value="ATP56283.1"/>
    <property type="molecule type" value="Genomic_DNA"/>
</dbReference>
<dbReference type="AlphaFoldDB" id="A0A2D1U3U8"/>
<evidence type="ECO:0000256" key="1">
    <source>
        <dbReference type="SAM" id="SignalP"/>
    </source>
</evidence>
<name>A0A2D1U3U8_9SPHI</name>
<reference evidence="2 3" key="1">
    <citation type="submission" date="2017-10" db="EMBL/GenBank/DDBJ databases">
        <title>Whole genome of Pedobacter ginsengisoli T01R-27 isolated from tomato rhizosphere.</title>
        <authorList>
            <person name="Weon H.-Y."/>
            <person name="Lee S.A."/>
            <person name="Sang M.K."/>
            <person name="Song J."/>
        </authorList>
    </citation>
    <scope>NUCLEOTIDE SEQUENCE [LARGE SCALE GENOMIC DNA]</scope>
    <source>
        <strain evidence="2 3">T01R-27</strain>
    </source>
</reference>
<keyword evidence="3" id="KW-1185">Reference proteome</keyword>
<accession>A0A2D1U3U8</accession>
<evidence type="ECO:0000313" key="2">
    <source>
        <dbReference type="EMBL" id="ATP56283.1"/>
    </source>
</evidence>
<proteinExistence type="predicted"/>
<keyword evidence="1" id="KW-0732">Signal</keyword>
<protein>
    <submittedName>
        <fullName evidence="2">Uncharacterized protein</fullName>
    </submittedName>
</protein>
<dbReference type="RefSeq" id="WP_099438225.1">
    <property type="nucleotide sequence ID" value="NZ_CP024091.1"/>
</dbReference>
<dbReference type="KEGG" id="pgs:CPT03_07260"/>